<evidence type="ECO:0000313" key="1">
    <source>
        <dbReference type="EMBL" id="GFZ05164.1"/>
    </source>
</evidence>
<organism evidence="1 2">
    <name type="scientific">Actinidia rufa</name>
    <dbReference type="NCBI Taxonomy" id="165716"/>
    <lineage>
        <taxon>Eukaryota</taxon>
        <taxon>Viridiplantae</taxon>
        <taxon>Streptophyta</taxon>
        <taxon>Embryophyta</taxon>
        <taxon>Tracheophyta</taxon>
        <taxon>Spermatophyta</taxon>
        <taxon>Magnoliopsida</taxon>
        <taxon>eudicotyledons</taxon>
        <taxon>Gunneridae</taxon>
        <taxon>Pentapetalae</taxon>
        <taxon>asterids</taxon>
        <taxon>Ericales</taxon>
        <taxon>Actinidiaceae</taxon>
        <taxon>Actinidia</taxon>
    </lineage>
</organism>
<name>A0A7J0G305_9ERIC</name>
<reference evidence="1 2" key="1">
    <citation type="submission" date="2019-07" db="EMBL/GenBank/DDBJ databases">
        <title>De Novo Assembly of kiwifruit Actinidia rufa.</title>
        <authorList>
            <person name="Sugita-Konishi S."/>
            <person name="Sato K."/>
            <person name="Mori E."/>
            <person name="Abe Y."/>
            <person name="Kisaki G."/>
            <person name="Hamano K."/>
            <person name="Suezawa K."/>
            <person name="Otani M."/>
            <person name="Fukuda T."/>
            <person name="Manabe T."/>
            <person name="Gomi K."/>
            <person name="Tabuchi M."/>
            <person name="Akimitsu K."/>
            <person name="Kataoka I."/>
        </authorList>
    </citation>
    <scope>NUCLEOTIDE SEQUENCE [LARGE SCALE GENOMIC DNA]</scope>
    <source>
        <strain evidence="2">cv. Fuchu</strain>
    </source>
</reference>
<evidence type="ECO:0000313" key="2">
    <source>
        <dbReference type="Proteomes" id="UP000585474"/>
    </source>
</evidence>
<dbReference type="AlphaFoldDB" id="A0A7J0G305"/>
<protein>
    <submittedName>
        <fullName evidence="1">Uncharacterized protein</fullName>
    </submittedName>
</protein>
<proteinExistence type="predicted"/>
<dbReference type="EMBL" id="BJWL01000017">
    <property type="protein sequence ID" value="GFZ05164.1"/>
    <property type="molecule type" value="Genomic_DNA"/>
</dbReference>
<keyword evidence="2" id="KW-1185">Reference proteome</keyword>
<comment type="caution">
    <text evidence="1">The sequence shown here is derived from an EMBL/GenBank/DDBJ whole genome shotgun (WGS) entry which is preliminary data.</text>
</comment>
<gene>
    <name evidence="1" type="ORF">Acr_17g0007360</name>
</gene>
<accession>A0A7J0G305</accession>
<dbReference type="OrthoDB" id="5980302at2759"/>
<dbReference type="Proteomes" id="UP000585474">
    <property type="component" value="Unassembled WGS sequence"/>
</dbReference>
<sequence>MNGKNFNELFQNRSDKCKATIQALNNRQASKKVANLLAYDLIYCHVIPHRSDELGSVKLPTLCIEDSKEEGEEVNQLVLNMMRRVVDPVAAPKIPTAEPILVLSSYLTGSDDLAFVTLQPMGEDVIANSFKEDVPNPLAIPDPPPALQPILAITTFDKVVMSLFEAPLLDKHKGKMLVMMDDSTKYHDTSLALARVVILPNNVADPAVEGSEEILDLLIMQ</sequence>